<dbReference type="InterPro" id="IPR032710">
    <property type="entry name" value="NTF2-like_dom_sf"/>
</dbReference>
<feature type="domain" description="SnoaL-like" evidence="1">
    <location>
        <begin position="10"/>
        <end position="119"/>
    </location>
</feature>
<dbReference type="InterPro" id="IPR037401">
    <property type="entry name" value="SnoaL-like"/>
</dbReference>
<reference evidence="2" key="1">
    <citation type="submission" date="2020-05" db="EMBL/GenBank/DDBJ databases">
        <authorList>
            <person name="Chiriac C."/>
            <person name="Salcher M."/>
            <person name="Ghai R."/>
            <person name="Kavagutti S V."/>
        </authorList>
    </citation>
    <scope>NUCLEOTIDE SEQUENCE</scope>
</reference>
<accession>A0A6J7F7G1</accession>
<dbReference type="Pfam" id="PF12680">
    <property type="entry name" value="SnoaL_2"/>
    <property type="match status" value="1"/>
</dbReference>
<proteinExistence type="predicted"/>
<evidence type="ECO:0000313" key="2">
    <source>
        <dbReference type="EMBL" id="CAB4889758.1"/>
    </source>
</evidence>
<dbReference type="SUPFAM" id="SSF54427">
    <property type="entry name" value="NTF2-like"/>
    <property type="match status" value="1"/>
</dbReference>
<name>A0A6J7F7G1_9ZZZZ</name>
<dbReference type="Gene3D" id="3.10.450.50">
    <property type="match status" value="1"/>
</dbReference>
<dbReference type="AlphaFoldDB" id="A0A6J7F7G1"/>
<sequence>MTAYPEEKFRQYIARFNAEDHTAFEDYLHPNMHMLNGTLEYTGIDGMIAHYKERIWPDFIETLTVPRFVSSDKYIAIHMNTHFEAKHDKQGSLFGDVKKGETFDFNGLIMYALEDGLFRDIQVAYNSFIYTDTSGNTRDLGMPH</sequence>
<evidence type="ECO:0000259" key="1">
    <source>
        <dbReference type="Pfam" id="PF12680"/>
    </source>
</evidence>
<organism evidence="2">
    <name type="scientific">freshwater metagenome</name>
    <dbReference type="NCBI Taxonomy" id="449393"/>
    <lineage>
        <taxon>unclassified sequences</taxon>
        <taxon>metagenomes</taxon>
        <taxon>ecological metagenomes</taxon>
    </lineage>
</organism>
<protein>
    <submittedName>
        <fullName evidence="2">Unannotated protein</fullName>
    </submittedName>
</protein>
<dbReference type="EMBL" id="CAFBMB010000010">
    <property type="protein sequence ID" value="CAB4889758.1"/>
    <property type="molecule type" value="Genomic_DNA"/>
</dbReference>
<gene>
    <name evidence="2" type="ORF">UFOPK3516_00265</name>
</gene>